<dbReference type="GO" id="GO:0000981">
    <property type="term" value="F:DNA-binding transcription factor activity, RNA polymerase II-specific"/>
    <property type="evidence" value="ECO:0007669"/>
    <property type="project" value="InterPro"/>
</dbReference>
<feature type="region of interest" description="Disordered" evidence="8">
    <location>
        <begin position="80"/>
        <end position="139"/>
    </location>
</feature>
<evidence type="ECO:0000256" key="4">
    <source>
        <dbReference type="ARBA" id="ARBA00022771"/>
    </source>
</evidence>
<name>A0AAJ8KTA1_9TREE</name>
<accession>A0AAJ8KTA1</accession>
<comment type="subcellular location">
    <subcellularLocation>
        <location evidence="1">Nucleus</location>
    </subcellularLocation>
</comment>
<proteinExistence type="predicted"/>
<dbReference type="InterPro" id="IPR036236">
    <property type="entry name" value="Znf_C2H2_sf"/>
</dbReference>
<reference evidence="10" key="1">
    <citation type="submission" date="2013-07" db="EMBL/GenBank/DDBJ databases">
        <authorList>
            <consortium name="The Broad Institute Genome Sequencing Platform"/>
            <person name="Cuomo C."/>
            <person name="Litvintseva A."/>
            <person name="Chen Y."/>
            <person name="Heitman J."/>
            <person name="Sun S."/>
            <person name="Springer D."/>
            <person name="Dromer F."/>
            <person name="Young S.K."/>
            <person name="Zeng Q."/>
            <person name="Gargeya S."/>
            <person name="Fitzgerald M."/>
            <person name="Abouelleil A."/>
            <person name="Alvarado L."/>
            <person name="Berlin A.M."/>
            <person name="Chapman S.B."/>
            <person name="Dewar J."/>
            <person name="Goldberg J."/>
            <person name="Griggs A."/>
            <person name="Gujja S."/>
            <person name="Hansen M."/>
            <person name="Howarth C."/>
            <person name="Imamovic A."/>
            <person name="Larimer J."/>
            <person name="McCowan C."/>
            <person name="Murphy C."/>
            <person name="Pearson M."/>
            <person name="Priest M."/>
            <person name="Roberts A."/>
            <person name="Saif S."/>
            <person name="Shea T."/>
            <person name="Sykes S."/>
            <person name="Wortman J."/>
            <person name="Nusbaum C."/>
            <person name="Birren B."/>
        </authorList>
    </citation>
    <scope>NUCLEOTIDE SEQUENCE</scope>
    <source>
        <strain evidence="10">CBS 10117</strain>
    </source>
</reference>
<keyword evidence="5" id="KW-0862">Zinc</keyword>
<dbReference type="PANTHER" id="PTHR40626">
    <property type="entry name" value="MIP31509P"/>
    <property type="match status" value="1"/>
</dbReference>
<dbReference type="AlphaFoldDB" id="A0AAJ8KTA1"/>
<dbReference type="GO" id="GO:0005634">
    <property type="term" value="C:nucleus"/>
    <property type="evidence" value="ECO:0007669"/>
    <property type="project" value="UniProtKB-SubCell"/>
</dbReference>
<keyword evidence="2" id="KW-0479">Metal-binding</keyword>
<dbReference type="PROSITE" id="PS00028">
    <property type="entry name" value="ZINC_FINGER_C2H2_1"/>
    <property type="match status" value="2"/>
</dbReference>
<feature type="domain" description="C2H2-type" evidence="9">
    <location>
        <begin position="29"/>
        <end position="56"/>
    </location>
</feature>
<evidence type="ECO:0000313" key="10">
    <source>
        <dbReference type="EMBL" id="WWC63095.1"/>
    </source>
</evidence>
<keyword evidence="4 7" id="KW-0863">Zinc-finger</keyword>
<dbReference type="GO" id="GO:0000785">
    <property type="term" value="C:chromatin"/>
    <property type="evidence" value="ECO:0007669"/>
    <property type="project" value="TreeGrafter"/>
</dbReference>
<keyword evidence="3" id="KW-0677">Repeat</keyword>
<feature type="region of interest" description="Disordered" evidence="8">
    <location>
        <begin position="1"/>
        <end position="23"/>
    </location>
</feature>
<dbReference type="PROSITE" id="PS50157">
    <property type="entry name" value="ZINC_FINGER_C2H2_2"/>
    <property type="match status" value="2"/>
</dbReference>
<evidence type="ECO:0000256" key="5">
    <source>
        <dbReference type="ARBA" id="ARBA00022833"/>
    </source>
</evidence>
<evidence type="ECO:0000259" key="9">
    <source>
        <dbReference type="PROSITE" id="PS50157"/>
    </source>
</evidence>
<evidence type="ECO:0000313" key="11">
    <source>
        <dbReference type="Proteomes" id="UP000078595"/>
    </source>
</evidence>
<evidence type="ECO:0000256" key="6">
    <source>
        <dbReference type="ARBA" id="ARBA00023242"/>
    </source>
</evidence>
<dbReference type="GeneID" id="90830130"/>
<dbReference type="KEGG" id="kdj:90830130"/>
<keyword evidence="6" id="KW-0539">Nucleus</keyword>
<evidence type="ECO:0000256" key="7">
    <source>
        <dbReference type="PROSITE-ProRule" id="PRU00042"/>
    </source>
</evidence>
<feature type="compositionally biased region" description="Low complexity" evidence="8">
    <location>
        <begin position="112"/>
        <end position="131"/>
    </location>
</feature>
<dbReference type="InterPro" id="IPR013087">
    <property type="entry name" value="Znf_C2H2_type"/>
</dbReference>
<reference evidence="10" key="2">
    <citation type="submission" date="2024-02" db="EMBL/GenBank/DDBJ databases">
        <title>Comparative genomics of Cryptococcus and Kwoniella reveals pathogenesis evolution and contrasting modes of karyotype evolution via chromosome fusion or intercentromeric recombination.</title>
        <authorList>
            <person name="Coelho M.A."/>
            <person name="David-Palma M."/>
            <person name="Shea T."/>
            <person name="Bowers K."/>
            <person name="McGinley-Smith S."/>
            <person name="Mohammad A.W."/>
            <person name="Gnirke A."/>
            <person name="Yurkov A.M."/>
            <person name="Nowrousian M."/>
            <person name="Sun S."/>
            <person name="Cuomo C.A."/>
            <person name="Heitman J."/>
        </authorList>
    </citation>
    <scope>NUCLEOTIDE SEQUENCE</scope>
    <source>
        <strain evidence="10">CBS 10117</strain>
    </source>
</reference>
<evidence type="ECO:0000256" key="1">
    <source>
        <dbReference type="ARBA" id="ARBA00004123"/>
    </source>
</evidence>
<dbReference type="GO" id="GO:0000978">
    <property type="term" value="F:RNA polymerase II cis-regulatory region sequence-specific DNA binding"/>
    <property type="evidence" value="ECO:0007669"/>
    <property type="project" value="InterPro"/>
</dbReference>
<dbReference type="InterPro" id="IPR051059">
    <property type="entry name" value="VerF-like"/>
</dbReference>
<sequence>MTTRADSAASPDNGKIQQRSRTRKKSVLFPCSICSRSFNKFEHKERHERTHTSNKPYACSECDRRFNRHDSMLRHVRLNHDSESARLLPGSAPQNPNMGEQQFGVGTDCERSTMVPEPSSTSSPSRQTSDTGQNDAEEVQINRLEFTPLQNMVSGRMSYLAHLSSANTRFPADR</sequence>
<evidence type="ECO:0000256" key="8">
    <source>
        <dbReference type="SAM" id="MobiDB-lite"/>
    </source>
</evidence>
<organism evidence="10 11">
    <name type="scientific">Kwoniella dejecticola CBS 10117</name>
    <dbReference type="NCBI Taxonomy" id="1296121"/>
    <lineage>
        <taxon>Eukaryota</taxon>
        <taxon>Fungi</taxon>
        <taxon>Dikarya</taxon>
        <taxon>Basidiomycota</taxon>
        <taxon>Agaricomycotina</taxon>
        <taxon>Tremellomycetes</taxon>
        <taxon>Tremellales</taxon>
        <taxon>Cryptococcaceae</taxon>
        <taxon>Kwoniella</taxon>
    </lineage>
</organism>
<dbReference type="Pfam" id="PF00096">
    <property type="entry name" value="zf-C2H2"/>
    <property type="match status" value="1"/>
</dbReference>
<dbReference type="SUPFAM" id="SSF57667">
    <property type="entry name" value="beta-beta-alpha zinc fingers"/>
    <property type="match status" value="1"/>
</dbReference>
<dbReference type="SMART" id="SM00355">
    <property type="entry name" value="ZnF_C2H2"/>
    <property type="match status" value="2"/>
</dbReference>
<dbReference type="RefSeq" id="XP_065825293.1">
    <property type="nucleotide sequence ID" value="XM_065969221.1"/>
</dbReference>
<keyword evidence="11" id="KW-1185">Reference proteome</keyword>
<dbReference type="Gene3D" id="3.30.160.60">
    <property type="entry name" value="Classic Zinc Finger"/>
    <property type="match status" value="2"/>
</dbReference>
<feature type="domain" description="C2H2-type" evidence="9">
    <location>
        <begin position="57"/>
        <end position="85"/>
    </location>
</feature>
<dbReference type="Proteomes" id="UP000078595">
    <property type="component" value="Chromosome 7"/>
</dbReference>
<evidence type="ECO:0000256" key="3">
    <source>
        <dbReference type="ARBA" id="ARBA00022737"/>
    </source>
</evidence>
<dbReference type="PANTHER" id="PTHR40626:SF13">
    <property type="entry name" value="RESPIRATION FACTOR 2-RELATED"/>
    <property type="match status" value="1"/>
</dbReference>
<protein>
    <recommendedName>
        <fullName evidence="9">C2H2-type domain-containing protein</fullName>
    </recommendedName>
</protein>
<gene>
    <name evidence="10" type="ORF">I303_105694</name>
</gene>
<dbReference type="FunFam" id="3.30.160.60:FF:000100">
    <property type="entry name" value="Zinc finger 45-like"/>
    <property type="match status" value="1"/>
</dbReference>
<dbReference type="GO" id="GO:0008270">
    <property type="term" value="F:zinc ion binding"/>
    <property type="evidence" value="ECO:0007669"/>
    <property type="project" value="UniProtKB-KW"/>
</dbReference>
<evidence type="ECO:0000256" key="2">
    <source>
        <dbReference type="ARBA" id="ARBA00022723"/>
    </source>
</evidence>
<dbReference type="EMBL" id="CP144536">
    <property type="protein sequence ID" value="WWC63095.1"/>
    <property type="molecule type" value="Genomic_DNA"/>
</dbReference>